<dbReference type="HOGENOM" id="CLU_594674_0_0_1"/>
<dbReference type="EMBL" id="GL377304">
    <property type="protein sequence ID" value="EFI99352.1"/>
    <property type="molecule type" value="Genomic_DNA"/>
</dbReference>
<dbReference type="Proteomes" id="UP000007431">
    <property type="component" value="Unassembled WGS sequence"/>
</dbReference>
<dbReference type="VEuPathDB" id="FungiDB:SCHCODRAFT_02491890"/>
<dbReference type="InParanoid" id="D8PZ14"/>
<organism evidence="2">
    <name type="scientific">Schizophyllum commune (strain H4-8 / FGSC 9210)</name>
    <name type="common">Split gill fungus</name>
    <dbReference type="NCBI Taxonomy" id="578458"/>
    <lineage>
        <taxon>Eukaryota</taxon>
        <taxon>Fungi</taxon>
        <taxon>Dikarya</taxon>
        <taxon>Basidiomycota</taxon>
        <taxon>Agaricomycotina</taxon>
        <taxon>Agaricomycetes</taxon>
        <taxon>Agaricomycetidae</taxon>
        <taxon>Agaricales</taxon>
        <taxon>Schizophyllaceae</taxon>
        <taxon>Schizophyllum</taxon>
    </lineage>
</organism>
<reference evidence="1 2" key="1">
    <citation type="journal article" date="2010" name="Nat. Biotechnol.">
        <title>Genome sequence of the model mushroom Schizophyllum commune.</title>
        <authorList>
            <person name="Ohm R.A."/>
            <person name="de Jong J.F."/>
            <person name="Lugones L.G."/>
            <person name="Aerts A."/>
            <person name="Kothe E."/>
            <person name="Stajich J.E."/>
            <person name="de Vries R.P."/>
            <person name="Record E."/>
            <person name="Levasseur A."/>
            <person name="Baker S.E."/>
            <person name="Bartholomew K.A."/>
            <person name="Coutinho P.M."/>
            <person name="Erdmann S."/>
            <person name="Fowler T.J."/>
            <person name="Gathman A.C."/>
            <person name="Lombard V."/>
            <person name="Henrissat B."/>
            <person name="Knabe N."/>
            <person name="Kuees U."/>
            <person name="Lilly W.W."/>
            <person name="Lindquist E."/>
            <person name="Lucas S."/>
            <person name="Magnuson J.K."/>
            <person name="Piumi F."/>
            <person name="Raudaskoski M."/>
            <person name="Salamov A."/>
            <person name="Schmutz J."/>
            <person name="Schwarze F.W.M.R."/>
            <person name="vanKuyk P.A."/>
            <person name="Horton J.S."/>
            <person name="Grigoriev I.V."/>
            <person name="Woesten H.A.B."/>
        </authorList>
    </citation>
    <scope>NUCLEOTIDE SEQUENCE [LARGE SCALE GENOMIC DNA]</scope>
    <source>
        <strain evidence="2">H4-8 / FGSC 9210</strain>
    </source>
</reference>
<keyword evidence="2" id="KW-1185">Reference proteome</keyword>
<gene>
    <name evidence="1" type="ORF">SCHCODRAFT_106577</name>
</gene>
<protein>
    <submittedName>
        <fullName evidence="1">Uncharacterized protein</fullName>
    </submittedName>
</protein>
<dbReference type="GeneID" id="9585302"/>
<dbReference type="InterPro" id="IPR032675">
    <property type="entry name" value="LRR_dom_sf"/>
</dbReference>
<evidence type="ECO:0000313" key="2">
    <source>
        <dbReference type="Proteomes" id="UP000007431"/>
    </source>
</evidence>
<dbReference type="SUPFAM" id="SSF52047">
    <property type="entry name" value="RNI-like"/>
    <property type="match status" value="1"/>
</dbReference>
<dbReference type="RefSeq" id="XP_003034255.1">
    <property type="nucleotide sequence ID" value="XM_003034209.1"/>
</dbReference>
<sequence>MHAVPAPYNLAPETWIAIFENADRGTACALASASNALRQVGFNVLFDRIVIRREEQRCIRALRSILPAARSIELYGLDHCLRAILFVSTLPRCTFLLFSDEQDWDQDTRVFLALKSWLHAAPSLQYLTLDFDTSEDLTSALLLVPRLRKLAIIAYRALNVYTTITTHVWPDLEELHLREGTGLAMLDDLPPGNHFPALKTLRLLDLFLLRPVPSLDRFLAESCHTLSRLHLDLNAAFKFVGRPPFPAESMTTMMPLLCNTSLPCLTELRVVLDSWKGADSRAAQLLTVERLLHGLVRQTNAPIRKLTLEVKVLVMIRERISLTTGRKDNRWQDVCGLISTLDRDFWTRFVEETLPVHCTVEILLPVRTLLRPWTYVTGPARDWRASVRDHVSSQLQEYTVLKPMVTFSPGDCVSRRNQWHTHPEALDLYPSLHECTMEVAEETEDDDLDDFYEIICIEDYQPSLHYRDVAIG</sequence>
<dbReference type="KEGG" id="scm:SCHCO_02491890"/>
<accession>D8PZ14</accession>
<evidence type="ECO:0000313" key="1">
    <source>
        <dbReference type="EMBL" id="EFI99352.1"/>
    </source>
</evidence>
<feature type="non-terminal residue" evidence="1">
    <location>
        <position position="472"/>
    </location>
</feature>
<proteinExistence type="predicted"/>
<dbReference type="Gene3D" id="3.80.10.10">
    <property type="entry name" value="Ribonuclease Inhibitor"/>
    <property type="match status" value="1"/>
</dbReference>
<dbReference type="AlphaFoldDB" id="D8PZ14"/>
<name>D8PZ14_SCHCM</name>